<dbReference type="PANTHER" id="PTHR10226">
    <property type="entry name" value="A KINASE ANCHOR PROTEIN"/>
    <property type="match status" value="1"/>
</dbReference>
<dbReference type="InterPro" id="IPR018292">
    <property type="entry name" value="AKAP_110_C"/>
</dbReference>
<protein>
    <recommendedName>
        <fullName evidence="4">A-kinase anchor 110kDa C-terminal domain-containing protein</fullName>
    </recommendedName>
</protein>
<evidence type="ECO:0000256" key="2">
    <source>
        <dbReference type="ARBA" id="ARBA00022553"/>
    </source>
</evidence>
<dbReference type="GO" id="GO:0051018">
    <property type="term" value="F:protein kinase A binding"/>
    <property type="evidence" value="ECO:0007669"/>
    <property type="project" value="TreeGrafter"/>
</dbReference>
<sequence length="339" mass="37639">MYSHGKEKGSRQTEPHPSGSKCLEKLISMDECAKHIIDSALTKIQKQLLDKSKHGGAPKPSSSSFGFNRPDTNFERGTATGSMGSKFPNLSPSRRGGRQEPQHQPQHQEPRKEDLTSILSSTIQKVMREAVSNAEDNSSNTNRGHRQAPPPESRPQRIKAVAKQNANPWEMYGNMDPMEMLDIDQLVKSMTKLCLLETGGNGSNLASGDTSHKQYSGSSQHLGVPRRASLVRANMRQMGPNGVIVTNQNGESDSLNKELQAVLQWMVASHFNVPNLTFLNDREGELADLPRLAQKATKKGYSVGDILQRVMRYLERVQMEEAMGKRPQCGLIRWLLANL</sequence>
<dbReference type="PANTHER" id="PTHR10226:SF8">
    <property type="entry name" value="A-KINASE ANCHOR PROTEIN 4"/>
    <property type="match status" value="1"/>
</dbReference>
<dbReference type="GO" id="GO:0097228">
    <property type="term" value="C:sperm principal piece"/>
    <property type="evidence" value="ECO:0007669"/>
    <property type="project" value="TreeGrafter"/>
</dbReference>
<feature type="region of interest" description="Disordered" evidence="3">
    <location>
        <begin position="202"/>
        <end position="224"/>
    </location>
</feature>
<dbReference type="GO" id="GO:0035686">
    <property type="term" value="C:sperm fibrous sheath"/>
    <property type="evidence" value="ECO:0007669"/>
    <property type="project" value="TreeGrafter"/>
</dbReference>
<evidence type="ECO:0000313" key="6">
    <source>
        <dbReference type="Proteomes" id="UP001178461"/>
    </source>
</evidence>
<comment type="similarity">
    <text evidence="1">Belongs to the AKAP110 family.</text>
</comment>
<feature type="domain" description="A-kinase anchor 110kDa C-terminal" evidence="4">
    <location>
        <begin position="242"/>
        <end position="339"/>
    </location>
</feature>
<proteinExistence type="inferred from homology"/>
<evidence type="ECO:0000256" key="3">
    <source>
        <dbReference type="SAM" id="MobiDB-lite"/>
    </source>
</evidence>
<dbReference type="InterPro" id="IPR008382">
    <property type="entry name" value="SPHK1-interactor_AKAP_110"/>
</dbReference>
<dbReference type="EMBL" id="OX395135">
    <property type="protein sequence ID" value="CAI5785398.1"/>
    <property type="molecule type" value="Genomic_DNA"/>
</dbReference>
<accession>A0AA35KXK7</accession>
<dbReference type="GO" id="GO:0005737">
    <property type="term" value="C:cytoplasm"/>
    <property type="evidence" value="ECO:0007669"/>
    <property type="project" value="TreeGrafter"/>
</dbReference>
<dbReference type="Pfam" id="PF05716">
    <property type="entry name" value="AKAP_110"/>
    <property type="match status" value="1"/>
</dbReference>
<feature type="compositionally biased region" description="Polar residues" evidence="3">
    <location>
        <begin position="79"/>
        <end position="92"/>
    </location>
</feature>
<gene>
    <name evidence="5" type="ORF">PODLI_1B007175</name>
</gene>
<feature type="compositionally biased region" description="Basic and acidic residues" evidence="3">
    <location>
        <begin position="1"/>
        <end position="14"/>
    </location>
</feature>
<feature type="region of interest" description="Disordered" evidence="3">
    <location>
        <begin position="1"/>
        <end position="22"/>
    </location>
</feature>
<keyword evidence="2" id="KW-0597">Phosphoprotein</keyword>
<dbReference type="GO" id="GO:0008104">
    <property type="term" value="P:intracellular protein localization"/>
    <property type="evidence" value="ECO:0007669"/>
    <property type="project" value="TreeGrafter"/>
</dbReference>
<name>A0AA35KXK7_9SAUR</name>
<evidence type="ECO:0000259" key="4">
    <source>
        <dbReference type="Pfam" id="PF05716"/>
    </source>
</evidence>
<organism evidence="5 6">
    <name type="scientific">Podarcis lilfordi</name>
    <name type="common">Lilford's wall lizard</name>
    <dbReference type="NCBI Taxonomy" id="74358"/>
    <lineage>
        <taxon>Eukaryota</taxon>
        <taxon>Metazoa</taxon>
        <taxon>Chordata</taxon>
        <taxon>Craniata</taxon>
        <taxon>Vertebrata</taxon>
        <taxon>Euteleostomi</taxon>
        <taxon>Lepidosauria</taxon>
        <taxon>Squamata</taxon>
        <taxon>Bifurcata</taxon>
        <taxon>Unidentata</taxon>
        <taxon>Episquamata</taxon>
        <taxon>Laterata</taxon>
        <taxon>Lacertibaenia</taxon>
        <taxon>Lacertidae</taxon>
        <taxon>Podarcis</taxon>
    </lineage>
</organism>
<feature type="compositionally biased region" description="Basic and acidic residues" evidence="3">
    <location>
        <begin position="97"/>
        <end position="114"/>
    </location>
</feature>
<keyword evidence="6" id="KW-1185">Reference proteome</keyword>
<feature type="region of interest" description="Disordered" evidence="3">
    <location>
        <begin position="49"/>
        <end position="114"/>
    </location>
</feature>
<feature type="region of interest" description="Disordered" evidence="3">
    <location>
        <begin position="131"/>
        <end position="159"/>
    </location>
</feature>
<evidence type="ECO:0000313" key="5">
    <source>
        <dbReference type="EMBL" id="CAI5785398.1"/>
    </source>
</evidence>
<dbReference type="AlphaFoldDB" id="A0AA35KXK7"/>
<reference evidence="5" key="1">
    <citation type="submission" date="2022-12" db="EMBL/GenBank/DDBJ databases">
        <authorList>
            <person name="Alioto T."/>
            <person name="Alioto T."/>
            <person name="Gomez Garrido J."/>
        </authorList>
    </citation>
    <scope>NUCLEOTIDE SEQUENCE</scope>
</reference>
<evidence type="ECO:0000256" key="1">
    <source>
        <dbReference type="ARBA" id="ARBA00005764"/>
    </source>
</evidence>
<dbReference type="Proteomes" id="UP001178461">
    <property type="component" value="Chromosome 10"/>
</dbReference>
<feature type="compositionally biased region" description="Polar residues" evidence="3">
    <location>
        <begin position="203"/>
        <end position="221"/>
    </location>
</feature>